<organism evidence="11 12">
    <name type="scientific">Kingdonia uniflora</name>
    <dbReference type="NCBI Taxonomy" id="39325"/>
    <lineage>
        <taxon>Eukaryota</taxon>
        <taxon>Viridiplantae</taxon>
        <taxon>Streptophyta</taxon>
        <taxon>Embryophyta</taxon>
        <taxon>Tracheophyta</taxon>
        <taxon>Spermatophyta</taxon>
        <taxon>Magnoliopsida</taxon>
        <taxon>Ranunculales</taxon>
        <taxon>Circaeasteraceae</taxon>
        <taxon>Kingdonia</taxon>
    </lineage>
</organism>
<evidence type="ECO:0000256" key="7">
    <source>
        <dbReference type="ARBA" id="ARBA00035120"/>
    </source>
</evidence>
<feature type="transmembrane region" description="Helical" evidence="10">
    <location>
        <begin position="440"/>
        <end position="461"/>
    </location>
</feature>
<proteinExistence type="inferred from homology"/>
<feature type="transmembrane region" description="Helical" evidence="10">
    <location>
        <begin position="230"/>
        <end position="249"/>
    </location>
</feature>
<protein>
    <submittedName>
        <fullName evidence="11">Uncharacterized protein</fullName>
    </submittedName>
</protein>
<evidence type="ECO:0000256" key="5">
    <source>
        <dbReference type="ARBA" id="ARBA00022989"/>
    </source>
</evidence>
<comment type="caution">
    <text evidence="11">The sequence shown here is derived from an EMBL/GenBank/DDBJ whole genome shotgun (WGS) entry which is preliminary data.</text>
</comment>
<keyword evidence="12" id="KW-1185">Reference proteome</keyword>
<dbReference type="GO" id="GO:1903425">
    <property type="term" value="F:fluoride transmembrane transporter activity"/>
    <property type="evidence" value="ECO:0007669"/>
    <property type="project" value="TreeGrafter"/>
</dbReference>
<evidence type="ECO:0000256" key="10">
    <source>
        <dbReference type="SAM" id="Phobius"/>
    </source>
</evidence>
<dbReference type="OrthoDB" id="409792at2759"/>
<keyword evidence="3" id="KW-1003">Cell membrane</keyword>
<keyword evidence="5 10" id="KW-1133">Transmembrane helix</keyword>
<comment type="function">
    <text evidence="1">Fluoride channel required for the rapid expulsion of cytoplasmic fluoride.</text>
</comment>
<keyword evidence="6 10" id="KW-0472">Membrane</keyword>
<dbReference type="PANTHER" id="PTHR28259:SF1">
    <property type="entry name" value="FLUORIDE EXPORT PROTEIN 1-RELATED"/>
    <property type="match status" value="1"/>
</dbReference>
<feature type="transmembrane region" description="Helical" evidence="10">
    <location>
        <begin position="199"/>
        <end position="218"/>
    </location>
</feature>
<evidence type="ECO:0000256" key="1">
    <source>
        <dbReference type="ARBA" id="ARBA00002598"/>
    </source>
</evidence>
<feature type="compositionally biased region" description="Basic and acidic residues" evidence="9">
    <location>
        <begin position="1"/>
        <end position="15"/>
    </location>
</feature>
<feature type="region of interest" description="Disordered" evidence="9">
    <location>
        <begin position="1"/>
        <end position="22"/>
    </location>
</feature>
<keyword evidence="4 10" id="KW-0812">Transmembrane</keyword>
<dbReference type="AlphaFoldDB" id="A0A7J7LPI2"/>
<feature type="transmembrane region" description="Helical" evidence="10">
    <location>
        <begin position="354"/>
        <end position="376"/>
    </location>
</feature>
<evidence type="ECO:0000256" key="8">
    <source>
        <dbReference type="ARBA" id="ARBA00035585"/>
    </source>
</evidence>
<feature type="transmembrane region" description="Helical" evidence="10">
    <location>
        <begin position="166"/>
        <end position="187"/>
    </location>
</feature>
<feature type="transmembrane region" description="Helical" evidence="10">
    <location>
        <begin position="323"/>
        <end position="342"/>
    </location>
</feature>
<comment type="catalytic activity">
    <reaction evidence="8">
        <text>fluoride(in) = fluoride(out)</text>
        <dbReference type="Rhea" id="RHEA:76159"/>
        <dbReference type="ChEBI" id="CHEBI:17051"/>
    </reaction>
    <physiologicalReaction direction="left-to-right" evidence="8">
        <dbReference type="Rhea" id="RHEA:76160"/>
    </physiologicalReaction>
</comment>
<reference evidence="11 12" key="1">
    <citation type="journal article" date="2020" name="IScience">
        <title>Genome Sequencing of the Endangered Kingdonia uniflora (Circaeasteraceae, Ranunculales) Reveals Potential Mechanisms of Evolutionary Specialization.</title>
        <authorList>
            <person name="Sun Y."/>
            <person name="Deng T."/>
            <person name="Zhang A."/>
            <person name="Moore M.J."/>
            <person name="Landis J.B."/>
            <person name="Lin N."/>
            <person name="Zhang H."/>
            <person name="Zhang X."/>
            <person name="Huang J."/>
            <person name="Zhang X."/>
            <person name="Sun H."/>
            <person name="Wang H."/>
        </authorList>
    </citation>
    <scope>NUCLEOTIDE SEQUENCE [LARGE SCALE GENOMIC DNA]</scope>
    <source>
        <strain evidence="11">TB1705</strain>
        <tissue evidence="11">Leaf</tissue>
    </source>
</reference>
<evidence type="ECO:0000256" key="3">
    <source>
        <dbReference type="ARBA" id="ARBA00022475"/>
    </source>
</evidence>
<name>A0A7J7LPI2_9MAGN</name>
<dbReference type="Pfam" id="PF02537">
    <property type="entry name" value="CRCB"/>
    <property type="match status" value="2"/>
</dbReference>
<gene>
    <name evidence="11" type="ORF">GIB67_024689</name>
</gene>
<evidence type="ECO:0000256" key="4">
    <source>
        <dbReference type="ARBA" id="ARBA00022692"/>
    </source>
</evidence>
<dbReference type="EMBL" id="JACGCM010002131">
    <property type="protein sequence ID" value="KAF6144462.1"/>
    <property type="molecule type" value="Genomic_DNA"/>
</dbReference>
<dbReference type="Proteomes" id="UP000541444">
    <property type="component" value="Unassembled WGS sequence"/>
</dbReference>
<evidence type="ECO:0000256" key="6">
    <source>
        <dbReference type="ARBA" id="ARBA00023136"/>
    </source>
</evidence>
<feature type="transmembrane region" description="Helical" evidence="10">
    <location>
        <begin position="405"/>
        <end position="428"/>
    </location>
</feature>
<accession>A0A7J7LPI2</accession>
<dbReference type="GO" id="GO:0005886">
    <property type="term" value="C:plasma membrane"/>
    <property type="evidence" value="ECO:0007669"/>
    <property type="project" value="UniProtKB-SubCell"/>
</dbReference>
<evidence type="ECO:0000313" key="12">
    <source>
        <dbReference type="Proteomes" id="UP000541444"/>
    </source>
</evidence>
<dbReference type="PANTHER" id="PTHR28259">
    <property type="entry name" value="FLUORIDE EXPORT PROTEIN 1-RELATED"/>
    <property type="match status" value="1"/>
</dbReference>
<evidence type="ECO:0000256" key="9">
    <source>
        <dbReference type="SAM" id="MobiDB-lite"/>
    </source>
</evidence>
<evidence type="ECO:0000313" key="11">
    <source>
        <dbReference type="EMBL" id="KAF6144462.1"/>
    </source>
</evidence>
<feature type="transmembrane region" description="Helical" evidence="10">
    <location>
        <begin position="290"/>
        <end position="311"/>
    </location>
</feature>
<dbReference type="InterPro" id="IPR003691">
    <property type="entry name" value="FluC"/>
</dbReference>
<evidence type="ECO:0000256" key="2">
    <source>
        <dbReference type="ARBA" id="ARBA00004651"/>
    </source>
</evidence>
<feature type="transmembrane region" description="Helical" evidence="10">
    <location>
        <begin position="126"/>
        <end position="146"/>
    </location>
</feature>
<comment type="similarity">
    <text evidence="7">Belongs to the fluoride channel Fluc/FEX (TC 1.A.43) family.</text>
</comment>
<sequence length="469" mass="51926">MESSHIHSDTGERHSPSFSHQIHPQTLDDEIESEAVSQAGDIGDRQISSNRYSRSGSLQYSGDDVMNVEDGVVCDNNVFSTSSPVFLVPSDVVSPLSTVSMLFSTDKNQTLSGQLLKENQSEWPRLLEYISCLLHLAVFGILGVFTRYFLQKLFGPTVAGITSNQSVLYLDLPSNVVGSFLMGWLGVVFKGDICQVSDLLAIGLTTGYLGSLTTFSGWNQKMLDLSVKGQWVTAVLGFLVGLWIVAESLRTGVETAKGFRFLLKRFTMNSESVKPNPRWNYRVDGFKQHLMVMVMMVLLLGFLWGVSGTLLRKRLYDGNSNAQLWLACIVAPPGVWARWFFARFNGLGLGKKGVLKWIPFGTLLVNVSAASVMAALSTVKKEASFQNPKTIYFLLNCVNTKKCDIIVTGIQFGLLGCLSTVSTFIAEYHAMRESKYPWRAHAYAAITILPSFIIGTLIYSIPVWTKVHH</sequence>
<comment type="subcellular location">
    <subcellularLocation>
        <location evidence="2">Cell membrane</location>
        <topology evidence="2">Multi-pass membrane protein</topology>
    </subcellularLocation>
</comment>